<dbReference type="InterPro" id="IPR000432">
    <property type="entry name" value="DNA_mismatch_repair_MutS_C"/>
</dbReference>
<organism evidence="12 13">
    <name type="scientific">Photorhabdus temperata subsp. temperata Meg1</name>
    <dbReference type="NCBI Taxonomy" id="1393735"/>
    <lineage>
        <taxon>Bacteria</taxon>
        <taxon>Pseudomonadati</taxon>
        <taxon>Pseudomonadota</taxon>
        <taxon>Gammaproteobacteria</taxon>
        <taxon>Enterobacterales</taxon>
        <taxon>Morganellaceae</taxon>
        <taxon>Photorhabdus</taxon>
    </lineage>
</organism>
<dbReference type="FunFam" id="1.10.1420.10:FF:000002">
    <property type="entry name" value="DNA mismatch repair protein MutS"/>
    <property type="match status" value="1"/>
</dbReference>
<dbReference type="InterPro" id="IPR007696">
    <property type="entry name" value="DNA_mismatch_repair_MutS_core"/>
</dbReference>
<dbReference type="Gene3D" id="1.10.1420.10">
    <property type="match status" value="2"/>
</dbReference>
<dbReference type="SMART" id="SM00534">
    <property type="entry name" value="MUTSac"/>
    <property type="match status" value="1"/>
</dbReference>
<dbReference type="Pfam" id="PF00488">
    <property type="entry name" value="MutS_V"/>
    <property type="match status" value="1"/>
</dbReference>
<keyword evidence="5 9" id="KW-0067">ATP-binding</keyword>
<dbReference type="PATRIC" id="fig|1393735.3.peg.4096"/>
<dbReference type="SUPFAM" id="SSF53150">
    <property type="entry name" value="DNA repair protein MutS, domain II"/>
    <property type="match status" value="1"/>
</dbReference>
<dbReference type="GO" id="GO:0030983">
    <property type="term" value="F:mismatched DNA binding"/>
    <property type="evidence" value="ECO:0007669"/>
    <property type="project" value="InterPro"/>
</dbReference>
<evidence type="ECO:0000256" key="2">
    <source>
        <dbReference type="ARBA" id="ARBA00021982"/>
    </source>
</evidence>
<evidence type="ECO:0000256" key="8">
    <source>
        <dbReference type="ARBA" id="ARBA00024647"/>
    </source>
</evidence>
<evidence type="ECO:0000256" key="3">
    <source>
        <dbReference type="ARBA" id="ARBA00022741"/>
    </source>
</evidence>
<dbReference type="Pfam" id="PF05192">
    <property type="entry name" value="MutS_III"/>
    <property type="match status" value="1"/>
</dbReference>
<gene>
    <name evidence="9" type="primary">mutS</name>
    <name evidence="12" type="ORF">MEG1DRAFT_03997</name>
</gene>
<evidence type="ECO:0000256" key="10">
    <source>
        <dbReference type="RuleBase" id="RU003756"/>
    </source>
</evidence>
<keyword evidence="7 9" id="KW-0234">DNA repair</keyword>
<evidence type="ECO:0000259" key="11">
    <source>
        <dbReference type="PROSITE" id="PS00486"/>
    </source>
</evidence>
<evidence type="ECO:0000256" key="5">
    <source>
        <dbReference type="ARBA" id="ARBA00022840"/>
    </source>
</evidence>
<dbReference type="FunFam" id="3.40.50.300:FF:000283">
    <property type="entry name" value="DNA mismatch repair protein MutS"/>
    <property type="match status" value="1"/>
</dbReference>
<dbReference type="CDD" id="cd03284">
    <property type="entry name" value="ABC_MutS1"/>
    <property type="match status" value="1"/>
</dbReference>
<name>A0A081RRV8_PHOTE</name>
<dbReference type="EMBL" id="JGVH01000086">
    <property type="protein sequence ID" value="KER01411.1"/>
    <property type="molecule type" value="Genomic_DNA"/>
</dbReference>
<dbReference type="InterPro" id="IPR036187">
    <property type="entry name" value="DNA_mismatch_repair_MutS_sf"/>
</dbReference>
<evidence type="ECO:0000256" key="1">
    <source>
        <dbReference type="ARBA" id="ARBA00006271"/>
    </source>
</evidence>
<feature type="domain" description="DNA mismatch repair proteins mutS family" evidence="11">
    <location>
        <begin position="688"/>
        <end position="704"/>
    </location>
</feature>
<dbReference type="Gene3D" id="3.40.50.300">
    <property type="entry name" value="P-loop containing nucleotide triphosphate hydrolases"/>
    <property type="match status" value="1"/>
</dbReference>
<dbReference type="SUPFAM" id="SSF55271">
    <property type="entry name" value="DNA repair protein MutS, domain I"/>
    <property type="match status" value="1"/>
</dbReference>
<dbReference type="SMART" id="SM00533">
    <property type="entry name" value="MUTSd"/>
    <property type="match status" value="1"/>
</dbReference>
<dbReference type="InterPro" id="IPR036678">
    <property type="entry name" value="MutS_con_dom_sf"/>
</dbReference>
<reference evidence="12 13" key="1">
    <citation type="submission" date="2014-03" db="EMBL/GenBank/DDBJ databases">
        <title>Draft Genome of Photorhabdus temperata Meg1.</title>
        <authorList>
            <person name="Hurst S.G.IV."/>
            <person name="Morris K."/>
            <person name="Thomas K."/>
            <person name="Tisa L.S."/>
        </authorList>
    </citation>
    <scope>NUCLEOTIDE SEQUENCE [LARGE SCALE GENOMIC DNA]</scope>
    <source>
        <strain evidence="12 13">Meg1</strain>
    </source>
</reference>
<dbReference type="SUPFAM" id="SSF48334">
    <property type="entry name" value="DNA repair protein MutS, domain III"/>
    <property type="match status" value="1"/>
</dbReference>
<dbReference type="PROSITE" id="PS00486">
    <property type="entry name" value="DNA_MISMATCH_REPAIR_2"/>
    <property type="match status" value="1"/>
</dbReference>
<dbReference type="NCBIfam" id="TIGR01070">
    <property type="entry name" value="mutS1"/>
    <property type="match status" value="1"/>
</dbReference>
<keyword evidence="3 9" id="KW-0547">Nucleotide-binding</keyword>
<dbReference type="InterPro" id="IPR045076">
    <property type="entry name" value="MutS"/>
</dbReference>
<sequence length="851" mass="95055">MINTETFDTHTPMMQQYLRLKAQHPDILLFYRMGDFYELFYDDAKKAAKLLDISLTKRGQSAGNPIPMAGVPHHAVENYLAKLVQLGESVAICEQVGDPATSKGPVERKVVRIVTPGTVTDEALLQERQDNLLAAIWHDNQGFGYATLDLTSGRFQISETAEQETMSAELQRSRPVELLYPESFEHMALIENYHGLRRRPLWEFELDTAKQQLNLQFGTRDLVGFGVEKATLALRAAGCLLQYVKDTQRTALPHIRGITVERQQDTVIMDAATRRNLELTQNLSGGTDNTLASVLDLCVTPMGSRMLKRWLHAPVRDRQILENRQQAIATLQEIGLELQPFLLQVGDLERVLARLALRSARPRDLARMRHAFQQLPDIHQIMASSDSPYIKQLQKNIGQFDELQELLEKAIVETPPVLVRDGGVIAPGYNSELDEWRALADGASNYLEQLEIREREKLGIDTLKVGFNGVHGYYIQVSRGQSHLVPIYYVRRQTLKNAERYIIPELKEYEDKVLTSKGKSLAIEKALYEELFDLLLPHLAELQTSAEALAELDVLANLAERAETLNYVCPTLNDKPGIQITAGRHPVVEQVLREPFISNPLSLSSQRRLLIITGPNMGGKSTYMRQAALITLLAYIGSFVPAEKAVIGPVDRIFTRVGASDDLASGRSTFMVEMTETANILHNATEQSLVLMDEIGRGTSTYDGLSLAWACAENLANRIKAMTLFATHYFELTTLPEKLEGVVNIHLDAVEHGDTIAFMHSVQDGAASKSYGLAVASLAGVPREVIKRARQKLKELESLSNNATASHVDTPQLALLTEETSPAVEALENLNPDSLTPRQALEWIYRLKDMV</sequence>
<dbReference type="InterPro" id="IPR017261">
    <property type="entry name" value="DNA_mismatch_repair_MutS/MSH"/>
</dbReference>
<dbReference type="GO" id="GO:0005829">
    <property type="term" value="C:cytosol"/>
    <property type="evidence" value="ECO:0007669"/>
    <property type="project" value="TreeGrafter"/>
</dbReference>
<comment type="function">
    <text evidence="8 9">This protein is involved in the repair of mismatches in DNA. It is possible that it carries out the mismatch recognition step. This protein has a weak ATPase activity.</text>
</comment>
<comment type="caution">
    <text evidence="12">The sequence shown here is derived from an EMBL/GenBank/DDBJ whole genome shotgun (WGS) entry which is preliminary data.</text>
</comment>
<dbReference type="Gene3D" id="3.30.420.110">
    <property type="entry name" value="MutS, connector domain"/>
    <property type="match status" value="1"/>
</dbReference>
<evidence type="ECO:0000256" key="7">
    <source>
        <dbReference type="ARBA" id="ARBA00023204"/>
    </source>
</evidence>
<proteinExistence type="inferred from homology"/>
<dbReference type="Proteomes" id="UP000028002">
    <property type="component" value="Unassembled WGS sequence"/>
</dbReference>
<dbReference type="InterPro" id="IPR016151">
    <property type="entry name" value="DNA_mismatch_repair_MutS_N"/>
</dbReference>
<dbReference type="Pfam" id="PF05190">
    <property type="entry name" value="MutS_IV"/>
    <property type="match status" value="1"/>
</dbReference>
<dbReference type="Gene3D" id="6.10.140.430">
    <property type="match status" value="1"/>
</dbReference>
<evidence type="ECO:0000256" key="6">
    <source>
        <dbReference type="ARBA" id="ARBA00023125"/>
    </source>
</evidence>
<protein>
    <recommendedName>
        <fullName evidence="2 9">DNA mismatch repair protein MutS</fullName>
    </recommendedName>
</protein>
<dbReference type="GO" id="GO:0003684">
    <property type="term" value="F:damaged DNA binding"/>
    <property type="evidence" value="ECO:0007669"/>
    <property type="project" value="UniProtKB-UniRule"/>
</dbReference>
<dbReference type="InterPro" id="IPR007860">
    <property type="entry name" value="DNA_mmatch_repair_MutS_con_dom"/>
</dbReference>
<dbReference type="PANTHER" id="PTHR11361">
    <property type="entry name" value="DNA MISMATCH REPAIR PROTEIN MUTS FAMILY MEMBER"/>
    <property type="match status" value="1"/>
</dbReference>
<dbReference type="InterPro" id="IPR005748">
    <property type="entry name" value="DNA_mismatch_repair_MutS"/>
</dbReference>
<dbReference type="PIRSF" id="PIRSF037677">
    <property type="entry name" value="DNA_mis_repair_Msh6"/>
    <property type="match status" value="1"/>
</dbReference>
<dbReference type="Pfam" id="PF05188">
    <property type="entry name" value="MutS_II"/>
    <property type="match status" value="1"/>
</dbReference>
<dbReference type="FunFam" id="3.30.420.110:FF:000001">
    <property type="entry name" value="DNA mismatch repair protein MutS"/>
    <property type="match status" value="1"/>
</dbReference>
<keyword evidence="6 9" id="KW-0238">DNA-binding</keyword>
<comment type="similarity">
    <text evidence="1 9 10">Belongs to the DNA mismatch repair MutS family.</text>
</comment>
<dbReference type="InterPro" id="IPR027417">
    <property type="entry name" value="P-loop_NTPase"/>
</dbReference>
<keyword evidence="4 9" id="KW-0227">DNA damage</keyword>
<dbReference type="NCBIfam" id="NF003810">
    <property type="entry name" value="PRK05399.1"/>
    <property type="match status" value="1"/>
</dbReference>
<evidence type="ECO:0000256" key="9">
    <source>
        <dbReference type="HAMAP-Rule" id="MF_00096"/>
    </source>
</evidence>
<dbReference type="InterPro" id="IPR007695">
    <property type="entry name" value="DNA_mismatch_repair_MutS-lik_N"/>
</dbReference>
<dbReference type="HAMAP" id="MF_00096">
    <property type="entry name" value="MutS"/>
    <property type="match status" value="1"/>
</dbReference>
<evidence type="ECO:0000313" key="13">
    <source>
        <dbReference type="Proteomes" id="UP000028002"/>
    </source>
</evidence>
<accession>A0A081RRV8</accession>
<dbReference type="Pfam" id="PF01624">
    <property type="entry name" value="MutS_I"/>
    <property type="match status" value="1"/>
</dbReference>
<dbReference type="FunFam" id="3.40.1170.10:FF:000001">
    <property type="entry name" value="DNA mismatch repair protein MutS"/>
    <property type="match status" value="1"/>
</dbReference>
<dbReference type="GO" id="GO:0006298">
    <property type="term" value="P:mismatch repair"/>
    <property type="evidence" value="ECO:0007669"/>
    <property type="project" value="UniProtKB-UniRule"/>
</dbReference>
<evidence type="ECO:0000313" key="12">
    <source>
        <dbReference type="EMBL" id="KER01411.1"/>
    </source>
</evidence>
<dbReference type="PANTHER" id="PTHR11361:SF34">
    <property type="entry name" value="DNA MISMATCH REPAIR PROTEIN MSH1, MITOCHONDRIAL"/>
    <property type="match status" value="1"/>
</dbReference>
<evidence type="ECO:0000256" key="4">
    <source>
        <dbReference type="ARBA" id="ARBA00022763"/>
    </source>
</evidence>
<dbReference type="InterPro" id="IPR007861">
    <property type="entry name" value="DNA_mismatch_repair_MutS_clamp"/>
</dbReference>
<dbReference type="Gene3D" id="3.40.1170.10">
    <property type="entry name" value="DNA repair protein MutS, domain I"/>
    <property type="match status" value="1"/>
</dbReference>
<dbReference type="AlphaFoldDB" id="A0A081RRV8"/>
<dbReference type="GO" id="GO:0005524">
    <property type="term" value="F:ATP binding"/>
    <property type="evidence" value="ECO:0007669"/>
    <property type="project" value="UniProtKB-UniRule"/>
</dbReference>
<dbReference type="GO" id="GO:0140664">
    <property type="term" value="F:ATP-dependent DNA damage sensor activity"/>
    <property type="evidence" value="ECO:0007669"/>
    <property type="project" value="InterPro"/>
</dbReference>
<feature type="binding site" evidence="9">
    <location>
        <begin position="614"/>
        <end position="621"/>
    </location>
    <ligand>
        <name>ATP</name>
        <dbReference type="ChEBI" id="CHEBI:30616"/>
    </ligand>
</feature>
<dbReference type="SUPFAM" id="SSF52540">
    <property type="entry name" value="P-loop containing nucleoside triphosphate hydrolases"/>
    <property type="match status" value="1"/>
</dbReference>
<dbReference type="RefSeq" id="WP_036841170.1">
    <property type="nucleotide sequence ID" value="NZ_CAWLUD010000086.1"/>
</dbReference>